<keyword evidence="2" id="KW-1185">Reference proteome</keyword>
<dbReference type="Pfam" id="PF05380">
    <property type="entry name" value="Peptidase_A17"/>
    <property type="match status" value="1"/>
</dbReference>
<dbReference type="WBParaSite" id="HCON_00178820-00001">
    <property type="protein sequence ID" value="HCON_00178820-00001"/>
    <property type="gene ID" value="HCON_00178820"/>
</dbReference>
<accession>A0A7I4Z2J1</accession>
<evidence type="ECO:0000313" key="2">
    <source>
        <dbReference type="Proteomes" id="UP000025227"/>
    </source>
</evidence>
<dbReference type="Proteomes" id="UP000025227">
    <property type="component" value="Unplaced"/>
</dbReference>
<dbReference type="AlphaFoldDB" id="A0A7I4Z2J1"/>
<evidence type="ECO:0000313" key="3">
    <source>
        <dbReference type="WBParaSite" id="HCON_00178820-00001"/>
    </source>
</evidence>
<dbReference type="OrthoDB" id="5920525at2759"/>
<evidence type="ECO:0000256" key="1">
    <source>
        <dbReference type="SAM" id="Coils"/>
    </source>
</evidence>
<proteinExistence type="predicted"/>
<keyword evidence="1" id="KW-0175">Coiled coil</keyword>
<dbReference type="InterPro" id="IPR008042">
    <property type="entry name" value="Retrotrans_Pao"/>
</dbReference>
<feature type="coiled-coil region" evidence="1">
    <location>
        <begin position="129"/>
        <end position="156"/>
    </location>
</feature>
<reference evidence="3" key="1">
    <citation type="submission" date="2020-12" db="UniProtKB">
        <authorList>
            <consortium name="WormBaseParasite"/>
        </authorList>
    </citation>
    <scope>IDENTIFICATION</scope>
    <source>
        <strain evidence="3">MHco3</strain>
    </source>
</reference>
<organism evidence="2 3">
    <name type="scientific">Haemonchus contortus</name>
    <name type="common">Barber pole worm</name>
    <dbReference type="NCBI Taxonomy" id="6289"/>
    <lineage>
        <taxon>Eukaryota</taxon>
        <taxon>Metazoa</taxon>
        <taxon>Ecdysozoa</taxon>
        <taxon>Nematoda</taxon>
        <taxon>Chromadorea</taxon>
        <taxon>Rhabditida</taxon>
        <taxon>Rhabditina</taxon>
        <taxon>Rhabditomorpha</taxon>
        <taxon>Strongyloidea</taxon>
        <taxon>Trichostrongylidae</taxon>
        <taxon>Haemonchus</taxon>
    </lineage>
</organism>
<sequence length="204" mass="23727">MLVEEIKNNLYVDNLLPTANSLEEARYKYKQVKQMFGDLSMYLREFVFNDSALLSNIATADKSKDRNPKSLWKAIYTWDEKLPETRVNGWKDIVKPIHGFHKDIARIIFKRADQQVFVAFADASLKGEKGEVRKQVDSEEERVASLKNETQRAARSHKVVRGEDPLDNVFITGEVCYTVIQTRNRHDVCSRKYTIDSRQLARDR</sequence>
<name>A0A7I4Z2J1_HAECO</name>
<protein>
    <submittedName>
        <fullName evidence="3">DHC_N1 domain-containing protein</fullName>
    </submittedName>
</protein>